<sequence>MDGSRYSGPLTFVDAPDLVSVLTGNRKFSTFTKAELDGSFDASAWPDVLASDIRSWCPGTLGAALFNYWD</sequence>
<accession>A0A563ELK5</accession>
<evidence type="ECO:0000313" key="2">
    <source>
        <dbReference type="Proteomes" id="UP000316639"/>
    </source>
</evidence>
<protein>
    <submittedName>
        <fullName evidence="1">Uncharacterized protein</fullName>
    </submittedName>
</protein>
<keyword evidence="2" id="KW-1185">Reference proteome</keyword>
<dbReference type="RefSeq" id="WP_146357000.1">
    <property type="nucleotide sequence ID" value="NZ_VOBR01000023.1"/>
</dbReference>
<name>A0A563ELK5_9PSEU</name>
<dbReference type="EMBL" id="VOBR01000023">
    <property type="protein sequence ID" value="TWP47943.1"/>
    <property type="molecule type" value="Genomic_DNA"/>
</dbReference>
<dbReference type="AlphaFoldDB" id="A0A563ELK5"/>
<evidence type="ECO:0000313" key="1">
    <source>
        <dbReference type="EMBL" id="TWP47943.1"/>
    </source>
</evidence>
<comment type="caution">
    <text evidence="1">The sequence shown here is derived from an EMBL/GenBank/DDBJ whole genome shotgun (WGS) entry which is preliminary data.</text>
</comment>
<proteinExistence type="predicted"/>
<reference evidence="1 2" key="1">
    <citation type="submission" date="2019-07" db="EMBL/GenBank/DDBJ databases">
        <title>Lentzea xizangensis sp. nov., isolated from Qinghai-Tibetan Plateau Soils.</title>
        <authorList>
            <person name="Huang J."/>
        </authorList>
    </citation>
    <scope>NUCLEOTIDE SEQUENCE [LARGE SCALE GENOMIC DNA]</scope>
    <source>
        <strain evidence="1 2">FXJ1.1311</strain>
    </source>
</reference>
<dbReference type="Proteomes" id="UP000316639">
    <property type="component" value="Unassembled WGS sequence"/>
</dbReference>
<gene>
    <name evidence="1" type="ORF">FKR81_30165</name>
</gene>
<dbReference type="OrthoDB" id="6313019at2"/>
<organism evidence="1 2">
    <name type="scientific">Lentzea tibetensis</name>
    <dbReference type="NCBI Taxonomy" id="2591470"/>
    <lineage>
        <taxon>Bacteria</taxon>
        <taxon>Bacillati</taxon>
        <taxon>Actinomycetota</taxon>
        <taxon>Actinomycetes</taxon>
        <taxon>Pseudonocardiales</taxon>
        <taxon>Pseudonocardiaceae</taxon>
        <taxon>Lentzea</taxon>
    </lineage>
</organism>